<organism evidence="1">
    <name type="scientific">marine sediment metagenome</name>
    <dbReference type="NCBI Taxonomy" id="412755"/>
    <lineage>
        <taxon>unclassified sequences</taxon>
        <taxon>metagenomes</taxon>
        <taxon>ecological metagenomes</taxon>
    </lineage>
</organism>
<comment type="caution">
    <text evidence="1">The sequence shown here is derived from an EMBL/GenBank/DDBJ whole genome shotgun (WGS) entry which is preliminary data.</text>
</comment>
<protein>
    <submittedName>
        <fullName evidence="1">Uncharacterized protein</fullName>
    </submittedName>
</protein>
<reference evidence="1" key="1">
    <citation type="journal article" date="2014" name="Front. Microbiol.">
        <title>High frequency of phylogenetically diverse reductive dehalogenase-homologous genes in deep subseafloor sedimentary metagenomes.</title>
        <authorList>
            <person name="Kawai M."/>
            <person name="Futagami T."/>
            <person name="Toyoda A."/>
            <person name="Takaki Y."/>
            <person name="Nishi S."/>
            <person name="Hori S."/>
            <person name="Arai W."/>
            <person name="Tsubouchi T."/>
            <person name="Morono Y."/>
            <person name="Uchiyama I."/>
            <person name="Ito T."/>
            <person name="Fujiyama A."/>
            <person name="Inagaki F."/>
            <person name="Takami H."/>
        </authorList>
    </citation>
    <scope>NUCLEOTIDE SEQUENCE</scope>
    <source>
        <strain evidence="1">Expedition CK06-06</strain>
    </source>
</reference>
<name>X1U3V2_9ZZZZ</name>
<proteinExistence type="predicted"/>
<sequence>LLSKIIIEFIFLTVCKCTNLFDYYVAYAT</sequence>
<dbReference type="EMBL" id="BARW01017055">
    <property type="protein sequence ID" value="GAI98316.1"/>
    <property type="molecule type" value="Genomic_DNA"/>
</dbReference>
<gene>
    <name evidence="1" type="ORF">S12H4_29553</name>
</gene>
<accession>X1U3V2</accession>
<evidence type="ECO:0000313" key="1">
    <source>
        <dbReference type="EMBL" id="GAI98316.1"/>
    </source>
</evidence>
<dbReference type="AlphaFoldDB" id="X1U3V2"/>
<feature type="non-terminal residue" evidence="1">
    <location>
        <position position="1"/>
    </location>
</feature>